<feature type="transmembrane region" description="Helical" evidence="8">
    <location>
        <begin position="221"/>
        <end position="245"/>
    </location>
</feature>
<comment type="caution">
    <text evidence="10">The sequence shown here is derived from an EMBL/GenBank/DDBJ whole genome shotgun (WGS) entry which is preliminary data.</text>
</comment>
<evidence type="ECO:0000313" key="10">
    <source>
        <dbReference type="EMBL" id="KAG2234077.1"/>
    </source>
</evidence>
<organism evidence="10 11">
    <name type="scientific">Thamnidium elegans</name>
    <dbReference type="NCBI Taxonomy" id="101142"/>
    <lineage>
        <taxon>Eukaryota</taxon>
        <taxon>Fungi</taxon>
        <taxon>Fungi incertae sedis</taxon>
        <taxon>Mucoromycota</taxon>
        <taxon>Mucoromycotina</taxon>
        <taxon>Mucoromycetes</taxon>
        <taxon>Mucorales</taxon>
        <taxon>Mucorineae</taxon>
        <taxon>Mucoraceae</taxon>
        <taxon>Thamnidium</taxon>
    </lineage>
</organism>
<evidence type="ECO:0000259" key="9">
    <source>
        <dbReference type="Pfam" id="PF01490"/>
    </source>
</evidence>
<keyword evidence="6 8" id="KW-1133">Transmembrane helix</keyword>
<gene>
    <name evidence="10" type="ORF">INT48_006222</name>
</gene>
<reference evidence="10" key="1">
    <citation type="submission" date="2021-01" db="EMBL/GenBank/DDBJ databases">
        <title>Metabolic potential, ecology and presence of endohyphal bacteria is reflected in genomic diversity of Mucoromycotina.</title>
        <authorList>
            <person name="Muszewska A."/>
            <person name="Okrasinska A."/>
            <person name="Steczkiewicz K."/>
            <person name="Drgas O."/>
            <person name="Orlowska M."/>
            <person name="Perlinska-Lenart U."/>
            <person name="Aleksandrzak-Piekarczyk T."/>
            <person name="Szatraj K."/>
            <person name="Zielenkiewicz U."/>
            <person name="Pilsyk S."/>
            <person name="Malc E."/>
            <person name="Mieczkowski P."/>
            <person name="Kruszewska J.S."/>
            <person name="Biernat P."/>
            <person name="Pawlowska J."/>
        </authorList>
    </citation>
    <scope>NUCLEOTIDE SEQUENCE</scope>
    <source>
        <strain evidence="10">WA0000018081</strain>
    </source>
</reference>
<feature type="transmembrane region" description="Helical" evidence="8">
    <location>
        <begin position="257"/>
        <end position="279"/>
    </location>
</feature>
<keyword evidence="3" id="KW-0813">Transport</keyword>
<feature type="transmembrane region" description="Helical" evidence="8">
    <location>
        <begin position="366"/>
        <end position="389"/>
    </location>
</feature>
<keyword evidence="7 8" id="KW-0472">Membrane</keyword>
<comment type="subcellular location">
    <subcellularLocation>
        <location evidence="1">Membrane</location>
        <topology evidence="1">Multi-pass membrane protein</topology>
    </subcellularLocation>
</comment>
<comment type="similarity">
    <text evidence="2">Belongs to the amino acid/polyamine transporter 2 family.</text>
</comment>
<dbReference type="PANTHER" id="PTHR22950:SF458">
    <property type="entry name" value="SODIUM-COUPLED NEUTRAL AMINO ACID TRANSPORTER 11-RELATED"/>
    <property type="match status" value="1"/>
</dbReference>
<evidence type="ECO:0000256" key="6">
    <source>
        <dbReference type="ARBA" id="ARBA00022989"/>
    </source>
</evidence>
<evidence type="ECO:0000256" key="3">
    <source>
        <dbReference type="ARBA" id="ARBA00022448"/>
    </source>
</evidence>
<feature type="transmembrane region" description="Helical" evidence="8">
    <location>
        <begin position="47"/>
        <end position="66"/>
    </location>
</feature>
<keyword evidence="4 8" id="KW-0812">Transmembrane</keyword>
<evidence type="ECO:0000256" key="4">
    <source>
        <dbReference type="ARBA" id="ARBA00022692"/>
    </source>
</evidence>
<feature type="transmembrane region" description="Helical" evidence="8">
    <location>
        <begin position="299"/>
        <end position="319"/>
    </location>
</feature>
<feature type="transmembrane region" description="Helical" evidence="8">
    <location>
        <begin position="157"/>
        <end position="174"/>
    </location>
</feature>
<keyword evidence="5" id="KW-0029">Amino-acid transport</keyword>
<dbReference type="AlphaFoldDB" id="A0A8H7SRS4"/>
<feature type="transmembrane region" description="Helical" evidence="8">
    <location>
        <begin position="72"/>
        <end position="93"/>
    </location>
</feature>
<dbReference type="GO" id="GO:0015179">
    <property type="term" value="F:L-amino acid transmembrane transporter activity"/>
    <property type="evidence" value="ECO:0007669"/>
    <property type="project" value="TreeGrafter"/>
</dbReference>
<feature type="transmembrane region" description="Helical" evidence="8">
    <location>
        <begin position="114"/>
        <end position="137"/>
    </location>
</feature>
<evidence type="ECO:0000256" key="2">
    <source>
        <dbReference type="ARBA" id="ARBA00008066"/>
    </source>
</evidence>
<evidence type="ECO:0000256" key="8">
    <source>
        <dbReference type="SAM" id="Phobius"/>
    </source>
</evidence>
<keyword evidence="11" id="KW-1185">Reference proteome</keyword>
<dbReference type="GO" id="GO:0016020">
    <property type="term" value="C:membrane"/>
    <property type="evidence" value="ECO:0007669"/>
    <property type="project" value="UniProtKB-SubCell"/>
</dbReference>
<accession>A0A8H7SRS4</accession>
<dbReference type="Pfam" id="PF01490">
    <property type="entry name" value="Aa_trans"/>
    <property type="match status" value="1"/>
</dbReference>
<protein>
    <recommendedName>
        <fullName evidence="9">Amino acid transporter transmembrane domain-containing protein</fullName>
    </recommendedName>
</protein>
<evidence type="ECO:0000256" key="7">
    <source>
        <dbReference type="ARBA" id="ARBA00023136"/>
    </source>
</evidence>
<sequence>MKSASYGATEPLIQRNDILLTESERDLLQSDRPGYGSRSKIESAFNLVNSTVGAGIIGLPFAIYLAGFWTAVILSLFVALISQLGLYMLVVSGQRSGSYKYAALMEYVMGKTGFYFLNFLILVQASGACVSYFILIGDTIPVLLQLYFPQYSSFTERSLVISLIAIFLVFPLNLSRSIGAVASWSILSVLCLPLIILTLLIRAPAYAKSHESPLNWEGPDIFGALGILAFAFACSHVCFSVFLSLKDQTTKSWTITTTLASIMSWTVSISFAVIGYLSFGKDVQPNLFLNFPDDDLIVNIGRFALGFSMILTIPMGFYPTREAVQKLLGFETATRQPSNAQHYSVTIVLFTLITILGITVRSLGKVYALIGGFAATFLAYILPGIACLVTRRYPQVEGLVTTQPDDETTAKSPLLADRTCSTSSDEMIMAPIIIDDTIPKFGLLDFSAVVLVIWGTVVMIFATSGFKAKLDSVLMPKGKSPNENT</sequence>
<dbReference type="InterPro" id="IPR013057">
    <property type="entry name" value="AA_transpt_TM"/>
</dbReference>
<proteinExistence type="inferred from homology"/>
<name>A0A8H7SRS4_9FUNG</name>
<evidence type="ECO:0000256" key="1">
    <source>
        <dbReference type="ARBA" id="ARBA00004141"/>
    </source>
</evidence>
<dbReference type="EMBL" id="JAEPRE010000062">
    <property type="protein sequence ID" value="KAG2234077.1"/>
    <property type="molecule type" value="Genomic_DNA"/>
</dbReference>
<feature type="transmembrane region" description="Helical" evidence="8">
    <location>
        <begin position="443"/>
        <end position="466"/>
    </location>
</feature>
<feature type="transmembrane region" description="Helical" evidence="8">
    <location>
        <begin position="340"/>
        <end position="360"/>
    </location>
</feature>
<dbReference type="PANTHER" id="PTHR22950">
    <property type="entry name" value="AMINO ACID TRANSPORTER"/>
    <property type="match status" value="1"/>
</dbReference>
<dbReference type="Proteomes" id="UP000613177">
    <property type="component" value="Unassembled WGS sequence"/>
</dbReference>
<feature type="transmembrane region" description="Helical" evidence="8">
    <location>
        <begin position="181"/>
        <end position="201"/>
    </location>
</feature>
<evidence type="ECO:0000313" key="11">
    <source>
        <dbReference type="Proteomes" id="UP000613177"/>
    </source>
</evidence>
<feature type="domain" description="Amino acid transporter transmembrane" evidence="9">
    <location>
        <begin position="39"/>
        <end position="390"/>
    </location>
</feature>
<evidence type="ECO:0000256" key="5">
    <source>
        <dbReference type="ARBA" id="ARBA00022970"/>
    </source>
</evidence>